<gene>
    <name evidence="7" type="ORF">JAAARDRAFT_188922</name>
</gene>
<evidence type="ECO:0000259" key="6">
    <source>
        <dbReference type="PROSITE" id="PS50089"/>
    </source>
</evidence>
<keyword evidence="8" id="KW-1185">Reference proteome</keyword>
<evidence type="ECO:0000313" key="7">
    <source>
        <dbReference type="EMBL" id="KDQ63339.1"/>
    </source>
</evidence>
<dbReference type="SUPFAM" id="SSF57850">
    <property type="entry name" value="RING/U-box"/>
    <property type="match status" value="1"/>
</dbReference>
<feature type="domain" description="RING-type" evidence="6">
    <location>
        <begin position="109"/>
        <end position="163"/>
    </location>
</feature>
<evidence type="ECO:0000313" key="8">
    <source>
        <dbReference type="Proteomes" id="UP000027265"/>
    </source>
</evidence>
<dbReference type="InterPro" id="IPR013083">
    <property type="entry name" value="Znf_RING/FYVE/PHD"/>
</dbReference>
<evidence type="ECO:0000256" key="5">
    <source>
        <dbReference type="SAM" id="MobiDB-lite"/>
    </source>
</evidence>
<feature type="compositionally biased region" description="Gly residues" evidence="5">
    <location>
        <begin position="203"/>
        <end position="217"/>
    </location>
</feature>
<accession>A0A067Q8M0</accession>
<dbReference type="HOGENOM" id="CLU_076401_0_0_1"/>
<dbReference type="InterPro" id="IPR047126">
    <property type="entry name" value="RNF141-like"/>
</dbReference>
<dbReference type="OrthoDB" id="6105938at2759"/>
<feature type="region of interest" description="Disordered" evidence="5">
    <location>
        <begin position="189"/>
        <end position="217"/>
    </location>
</feature>
<dbReference type="InterPro" id="IPR018957">
    <property type="entry name" value="Znf_C3HC4_RING-type"/>
</dbReference>
<evidence type="ECO:0000256" key="2">
    <source>
        <dbReference type="ARBA" id="ARBA00022771"/>
    </source>
</evidence>
<dbReference type="EMBL" id="KL197710">
    <property type="protein sequence ID" value="KDQ63339.1"/>
    <property type="molecule type" value="Genomic_DNA"/>
</dbReference>
<evidence type="ECO:0000256" key="3">
    <source>
        <dbReference type="ARBA" id="ARBA00022833"/>
    </source>
</evidence>
<evidence type="ECO:0000256" key="1">
    <source>
        <dbReference type="ARBA" id="ARBA00022723"/>
    </source>
</evidence>
<dbReference type="Pfam" id="PF00097">
    <property type="entry name" value="zf-C3HC4"/>
    <property type="match status" value="1"/>
</dbReference>
<dbReference type="PROSITE" id="PS00518">
    <property type="entry name" value="ZF_RING_1"/>
    <property type="match status" value="1"/>
</dbReference>
<dbReference type="Proteomes" id="UP000027265">
    <property type="component" value="Unassembled WGS sequence"/>
</dbReference>
<dbReference type="GO" id="GO:0008270">
    <property type="term" value="F:zinc ion binding"/>
    <property type="evidence" value="ECO:0007669"/>
    <property type="project" value="UniProtKB-KW"/>
</dbReference>
<organism evidence="7 8">
    <name type="scientific">Jaapia argillacea MUCL 33604</name>
    <dbReference type="NCBI Taxonomy" id="933084"/>
    <lineage>
        <taxon>Eukaryota</taxon>
        <taxon>Fungi</taxon>
        <taxon>Dikarya</taxon>
        <taxon>Basidiomycota</taxon>
        <taxon>Agaricomycotina</taxon>
        <taxon>Agaricomycetes</taxon>
        <taxon>Agaricomycetidae</taxon>
        <taxon>Jaapiales</taxon>
        <taxon>Jaapiaceae</taxon>
        <taxon>Jaapia</taxon>
    </lineage>
</organism>
<keyword evidence="3" id="KW-0862">Zinc</keyword>
<dbReference type="PROSITE" id="PS50089">
    <property type="entry name" value="ZF_RING_2"/>
    <property type="match status" value="1"/>
</dbReference>
<name>A0A067Q8M0_9AGAM</name>
<keyword evidence="1" id="KW-0479">Metal-binding</keyword>
<dbReference type="STRING" id="933084.A0A067Q8M0"/>
<protein>
    <recommendedName>
        <fullName evidence="6">RING-type domain-containing protein</fullName>
    </recommendedName>
</protein>
<evidence type="ECO:0000256" key="4">
    <source>
        <dbReference type="PROSITE-ProRule" id="PRU00175"/>
    </source>
</evidence>
<sequence length="217" mass="23398">MDEFSGYCCVEHGREAVQSGEASACVICERNPQSDQGFCLSCADLVTGEALGISDPNGPSTSNSQGRSWDASSSLSAAEAVRIAEIESQNEQLTKYKSLVSHFQESLTCQICSEIYKQPCSLSPCGHIVCYPCLFKWFTAAVPEGEDPSTFLHMLNKTCPYCRSAVSQKPAEVWNMKAMVQKLVSSGLMEGESSEDGHEGLGERTGNGGDPWKGIFG</sequence>
<keyword evidence="2 4" id="KW-0863">Zinc-finger</keyword>
<dbReference type="AlphaFoldDB" id="A0A067Q8M0"/>
<dbReference type="InterPro" id="IPR001841">
    <property type="entry name" value="Znf_RING"/>
</dbReference>
<dbReference type="SMART" id="SM00184">
    <property type="entry name" value="RING"/>
    <property type="match status" value="1"/>
</dbReference>
<dbReference type="InParanoid" id="A0A067Q8M0"/>
<dbReference type="Gene3D" id="3.30.40.10">
    <property type="entry name" value="Zinc/RING finger domain, C3HC4 (zinc finger)"/>
    <property type="match status" value="1"/>
</dbReference>
<dbReference type="InterPro" id="IPR017907">
    <property type="entry name" value="Znf_RING_CS"/>
</dbReference>
<dbReference type="PANTHER" id="PTHR12109">
    <property type="entry name" value="RING FINGER PROTEIN 141-RELATED"/>
    <property type="match status" value="1"/>
</dbReference>
<proteinExistence type="predicted"/>
<reference evidence="8" key="1">
    <citation type="journal article" date="2014" name="Proc. Natl. Acad. Sci. U.S.A.">
        <title>Extensive sampling of basidiomycete genomes demonstrates inadequacy of the white-rot/brown-rot paradigm for wood decay fungi.</title>
        <authorList>
            <person name="Riley R."/>
            <person name="Salamov A.A."/>
            <person name="Brown D.W."/>
            <person name="Nagy L.G."/>
            <person name="Floudas D."/>
            <person name="Held B.W."/>
            <person name="Levasseur A."/>
            <person name="Lombard V."/>
            <person name="Morin E."/>
            <person name="Otillar R."/>
            <person name="Lindquist E.A."/>
            <person name="Sun H."/>
            <person name="LaButti K.M."/>
            <person name="Schmutz J."/>
            <person name="Jabbour D."/>
            <person name="Luo H."/>
            <person name="Baker S.E."/>
            <person name="Pisabarro A.G."/>
            <person name="Walton J.D."/>
            <person name="Blanchette R.A."/>
            <person name="Henrissat B."/>
            <person name="Martin F."/>
            <person name="Cullen D."/>
            <person name="Hibbett D.S."/>
            <person name="Grigoriev I.V."/>
        </authorList>
    </citation>
    <scope>NUCLEOTIDE SEQUENCE [LARGE SCALE GENOMIC DNA]</scope>
    <source>
        <strain evidence="8">MUCL 33604</strain>
    </source>
</reference>